<dbReference type="SUPFAM" id="SSF53850">
    <property type="entry name" value="Periplasmic binding protein-like II"/>
    <property type="match status" value="1"/>
</dbReference>
<dbReference type="Proteomes" id="UP000631694">
    <property type="component" value="Unassembled WGS sequence"/>
</dbReference>
<keyword evidence="1" id="KW-0732">Signal</keyword>
<dbReference type="Pfam" id="PF00497">
    <property type="entry name" value="SBP_bac_3"/>
    <property type="match status" value="1"/>
</dbReference>
<organism evidence="3 4">
    <name type="scientific">Methylobrevis albus</name>
    <dbReference type="NCBI Taxonomy" id="2793297"/>
    <lineage>
        <taxon>Bacteria</taxon>
        <taxon>Pseudomonadati</taxon>
        <taxon>Pseudomonadota</taxon>
        <taxon>Alphaproteobacteria</taxon>
        <taxon>Hyphomicrobiales</taxon>
        <taxon>Pleomorphomonadaceae</taxon>
        <taxon>Methylobrevis</taxon>
    </lineage>
</organism>
<accession>A0A931I324</accession>
<evidence type="ECO:0000256" key="1">
    <source>
        <dbReference type="ARBA" id="ARBA00022729"/>
    </source>
</evidence>
<feature type="domain" description="Solute-binding protein family 3/N-terminal" evidence="2">
    <location>
        <begin position="39"/>
        <end position="273"/>
    </location>
</feature>
<keyword evidence="4" id="KW-1185">Reference proteome</keyword>
<dbReference type="InterPro" id="IPR001638">
    <property type="entry name" value="Solute-binding_3/MltF_N"/>
</dbReference>
<dbReference type="RefSeq" id="WP_197311026.1">
    <property type="nucleotide sequence ID" value="NZ_JADZLT010000049.1"/>
</dbReference>
<evidence type="ECO:0000313" key="4">
    <source>
        <dbReference type="Proteomes" id="UP000631694"/>
    </source>
</evidence>
<name>A0A931I324_9HYPH</name>
<dbReference type="PANTHER" id="PTHR35936:SF17">
    <property type="entry name" value="ARGININE-BINDING EXTRACELLULAR PROTEIN ARTP"/>
    <property type="match status" value="1"/>
</dbReference>
<evidence type="ECO:0000259" key="2">
    <source>
        <dbReference type="SMART" id="SM00062"/>
    </source>
</evidence>
<protein>
    <submittedName>
        <fullName evidence="3">Transporter substrate-binding domain-containing protein</fullName>
    </submittedName>
</protein>
<sequence length="286" mass="31235">MIRSTTPPAHTRRRPGLARLGLAAALLLATVLPGAAAEKLRLGNEGVYPPFSMVDSAGNLTGVEPDLAREMCTRLGAECEFVVMDFKALIPSLLQGKFDILVSQVTPTPERKEKMLLSTRVVANPMVFLVPADGEYVFTKEGLAGKGLKMGLQRGGAHIKIAEDMFGDSVEIVLYDNPDQFHLDMLAGRINSSFEAKINAQLEFLDKQGAGKFKMSTEEYWIGEASVPEAERGLSWVVRKDSPELLARMDAALKEIIADCTYTKIRKKYLAVATLPEDAACETTTN</sequence>
<dbReference type="AlphaFoldDB" id="A0A931I324"/>
<dbReference type="SMART" id="SM00062">
    <property type="entry name" value="PBPb"/>
    <property type="match status" value="1"/>
</dbReference>
<evidence type="ECO:0000313" key="3">
    <source>
        <dbReference type="EMBL" id="MBH0237973.1"/>
    </source>
</evidence>
<reference evidence="3" key="1">
    <citation type="submission" date="2020-12" db="EMBL/GenBank/DDBJ databases">
        <title>Methylobrevis albus sp. nov., isolated from fresh water lack sediment.</title>
        <authorList>
            <person name="Zou Q."/>
        </authorList>
    </citation>
    <scope>NUCLEOTIDE SEQUENCE</scope>
    <source>
        <strain evidence="3">L22</strain>
    </source>
</reference>
<dbReference type="Gene3D" id="3.40.190.10">
    <property type="entry name" value="Periplasmic binding protein-like II"/>
    <property type="match status" value="2"/>
</dbReference>
<dbReference type="PANTHER" id="PTHR35936">
    <property type="entry name" value="MEMBRANE-BOUND LYTIC MUREIN TRANSGLYCOSYLASE F"/>
    <property type="match status" value="1"/>
</dbReference>
<proteinExistence type="predicted"/>
<gene>
    <name evidence="3" type="ORF">I5731_09090</name>
</gene>
<dbReference type="EMBL" id="JADZLT010000049">
    <property type="protein sequence ID" value="MBH0237973.1"/>
    <property type="molecule type" value="Genomic_DNA"/>
</dbReference>
<comment type="caution">
    <text evidence="3">The sequence shown here is derived from an EMBL/GenBank/DDBJ whole genome shotgun (WGS) entry which is preliminary data.</text>
</comment>